<dbReference type="OrthoDB" id="9924330at2"/>
<proteinExistence type="predicted"/>
<protein>
    <submittedName>
        <fullName evidence="1">Uncharacterized protein</fullName>
    </submittedName>
</protein>
<dbReference type="AlphaFoldDB" id="A0A285TXG3"/>
<sequence>MSDYQTHPSPYRPTVKSADERKLCRLTGLLERSLADLRGELASMVEATCELAWDGMDHTPVPGTAAIETGSVIADRVLLIREIEAEIGRPAEHPEPQWLDDLLDGKWGLT</sequence>
<name>A0A285TXG3_9HYPH</name>
<evidence type="ECO:0000313" key="1">
    <source>
        <dbReference type="EMBL" id="SOC26969.1"/>
    </source>
</evidence>
<reference evidence="1 2" key="1">
    <citation type="submission" date="2017-08" db="EMBL/GenBank/DDBJ databases">
        <authorList>
            <person name="de Groot N.N."/>
        </authorList>
    </citation>
    <scope>NUCLEOTIDE SEQUENCE [LARGE SCALE GENOMIC DNA]</scope>
    <source>
        <strain evidence="1 2">USBA 352</strain>
    </source>
</reference>
<dbReference type="Proteomes" id="UP000219331">
    <property type="component" value="Unassembled WGS sequence"/>
</dbReference>
<organism evidence="1 2">
    <name type="scientific">Stappia indica</name>
    <dbReference type="NCBI Taxonomy" id="538381"/>
    <lineage>
        <taxon>Bacteria</taxon>
        <taxon>Pseudomonadati</taxon>
        <taxon>Pseudomonadota</taxon>
        <taxon>Alphaproteobacteria</taxon>
        <taxon>Hyphomicrobiales</taxon>
        <taxon>Stappiaceae</taxon>
        <taxon>Stappia</taxon>
    </lineage>
</organism>
<accession>A0A285TXG3</accession>
<gene>
    <name evidence="1" type="ORF">SAMN05421512_11732</name>
</gene>
<dbReference type="RefSeq" id="WP_097176631.1">
    <property type="nucleotide sequence ID" value="NZ_OBML01000017.1"/>
</dbReference>
<evidence type="ECO:0000313" key="2">
    <source>
        <dbReference type="Proteomes" id="UP000219331"/>
    </source>
</evidence>
<keyword evidence="2" id="KW-1185">Reference proteome</keyword>
<dbReference type="EMBL" id="OBML01000017">
    <property type="protein sequence ID" value="SOC26969.1"/>
    <property type="molecule type" value="Genomic_DNA"/>
</dbReference>